<organism evidence="2 3">
    <name type="scientific">Stylosanthes scabra</name>
    <dbReference type="NCBI Taxonomy" id="79078"/>
    <lineage>
        <taxon>Eukaryota</taxon>
        <taxon>Viridiplantae</taxon>
        <taxon>Streptophyta</taxon>
        <taxon>Embryophyta</taxon>
        <taxon>Tracheophyta</taxon>
        <taxon>Spermatophyta</taxon>
        <taxon>Magnoliopsida</taxon>
        <taxon>eudicotyledons</taxon>
        <taxon>Gunneridae</taxon>
        <taxon>Pentapetalae</taxon>
        <taxon>rosids</taxon>
        <taxon>fabids</taxon>
        <taxon>Fabales</taxon>
        <taxon>Fabaceae</taxon>
        <taxon>Papilionoideae</taxon>
        <taxon>50 kb inversion clade</taxon>
        <taxon>dalbergioids sensu lato</taxon>
        <taxon>Dalbergieae</taxon>
        <taxon>Pterocarpus clade</taxon>
        <taxon>Stylosanthes</taxon>
    </lineage>
</organism>
<feature type="compositionally biased region" description="Low complexity" evidence="1">
    <location>
        <begin position="49"/>
        <end position="60"/>
    </location>
</feature>
<evidence type="ECO:0000313" key="2">
    <source>
        <dbReference type="EMBL" id="MED6119992.1"/>
    </source>
</evidence>
<sequence>MAEDAPAAPPTQKNRRMPTQGGASTSRAVEEARTSSQAYLSDLPQTQGTTIPSTMSSPSSQAFQDALHSLGFEQLISNMMREGDSAYRPNTQFNGSPVHLDLNEPMSGPSHIFMALGGSPPSASHVPGASWDVPFMEPARLPTPLVSPAPAE</sequence>
<gene>
    <name evidence="2" type="ORF">PIB30_016792</name>
</gene>
<evidence type="ECO:0000256" key="1">
    <source>
        <dbReference type="SAM" id="MobiDB-lite"/>
    </source>
</evidence>
<comment type="caution">
    <text evidence="2">The sequence shown here is derived from an EMBL/GenBank/DDBJ whole genome shotgun (WGS) entry which is preliminary data.</text>
</comment>
<dbReference type="Proteomes" id="UP001341840">
    <property type="component" value="Unassembled WGS sequence"/>
</dbReference>
<proteinExistence type="predicted"/>
<reference evidence="2 3" key="1">
    <citation type="journal article" date="2023" name="Plants (Basel)">
        <title>Bridging the Gap: Combining Genomics and Transcriptomics Approaches to Understand Stylosanthes scabra, an Orphan Legume from the Brazilian Caatinga.</title>
        <authorList>
            <person name="Ferreira-Neto J.R.C."/>
            <person name="da Silva M.D."/>
            <person name="Binneck E."/>
            <person name="de Melo N.F."/>
            <person name="da Silva R.H."/>
            <person name="de Melo A.L.T.M."/>
            <person name="Pandolfi V."/>
            <person name="Bustamante F.O."/>
            <person name="Brasileiro-Vidal A.C."/>
            <person name="Benko-Iseppon A.M."/>
        </authorList>
    </citation>
    <scope>NUCLEOTIDE SEQUENCE [LARGE SCALE GENOMIC DNA]</scope>
    <source>
        <tissue evidence="2">Leaves</tissue>
    </source>
</reference>
<feature type="compositionally biased region" description="Polar residues" evidence="1">
    <location>
        <begin position="34"/>
        <end position="48"/>
    </location>
</feature>
<keyword evidence="3" id="KW-1185">Reference proteome</keyword>
<feature type="region of interest" description="Disordered" evidence="1">
    <location>
        <begin position="1"/>
        <end position="62"/>
    </location>
</feature>
<name>A0ABU6R7P5_9FABA</name>
<accession>A0ABU6R7P5</accession>
<dbReference type="EMBL" id="JASCZI010030256">
    <property type="protein sequence ID" value="MED6119992.1"/>
    <property type="molecule type" value="Genomic_DNA"/>
</dbReference>
<evidence type="ECO:0000313" key="3">
    <source>
        <dbReference type="Proteomes" id="UP001341840"/>
    </source>
</evidence>
<protein>
    <submittedName>
        <fullName evidence="2">Uncharacterized protein</fullName>
    </submittedName>
</protein>